<feature type="compositionally biased region" description="Polar residues" evidence="1">
    <location>
        <begin position="1"/>
        <end position="10"/>
    </location>
</feature>
<reference evidence="2" key="1">
    <citation type="journal article" date="2014" name="Int. J. Syst. Evol. Microbiol.">
        <title>Complete genome sequence of Corynebacterium casei LMG S-19264T (=DSM 44701T), isolated from a smear-ripened cheese.</title>
        <authorList>
            <consortium name="US DOE Joint Genome Institute (JGI-PGF)"/>
            <person name="Walter F."/>
            <person name="Albersmeier A."/>
            <person name="Kalinowski J."/>
            <person name="Ruckert C."/>
        </authorList>
    </citation>
    <scope>NUCLEOTIDE SEQUENCE</scope>
    <source>
        <strain evidence="2">CGMCC 4.5737</strain>
    </source>
</reference>
<accession>A0A8J3CBL4</accession>
<dbReference type="Pfam" id="PF19420">
    <property type="entry name" value="DDAH_eukar"/>
    <property type="match status" value="1"/>
</dbReference>
<dbReference type="RefSeq" id="WP_189060499.1">
    <property type="nucleotide sequence ID" value="NZ_BMMK01000025.1"/>
</dbReference>
<evidence type="ECO:0000256" key="1">
    <source>
        <dbReference type="SAM" id="MobiDB-lite"/>
    </source>
</evidence>
<sequence length="324" mass="36984">MTSTTTQVRSAGSGEPEWQVANPTQLPRPAFLVNAPFSYTTEVANNAWMEELSDAERVPDTKKAMVQFLELYSYLAGDSLVYVLPTPRTEGLQDLVFTANLGVVLEHVPGKNTVVLSNFTSLPRRGETEVGKRFFESMGYRTHVPETRFEGEAELKHLYDNVYVGGYGERSQCETYDWMEREFDMTVIKVELTDPYLYHLDCSVFPITKQQTLVCTEMFEEDEIKELERYTDIIDVSSDSCYNGICNSVRMHNTILNSSNIHDLRVGTEDYRAEVEKNRELEDIAGNLGFELTMINLSEYHKGGALLSCMVMHLNRYSYAFQLI</sequence>
<dbReference type="Proteomes" id="UP000637578">
    <property type="component" value="Unassembled WGS sequence"/>
</dbReference>
<dbReference type="Gene3D" id="3.75.10.10">
    <property type="entry name" value="L-arginine/glycine Amidinotransferase, Chain A"/>
    <property type="match status" value="1"/>
</dbReference>
<comment type="caution">
    <text evidence="2">The sequence shown here is derived from an EMBL/GenBank/DDBJ whole genome shotgun (WGS) entry which is preliminary data.</text>
</comment>
<evidence type="ECO:0000313" key="2">
    <source>
        <dbReference type="EMBL" id="GGM70490.1"/>
    </source>
</evidence>
<protein>
    <recommendedName>
        <fullName evidence="4">Amidinotransferase</fullName>
    </recommendedName>
</protein>
<name>A0A8J3CBL4_9PSEU</name>
<proteinExistence type="predicted"/>
<dbReference type="EMBL" id="BMMK01000025">
    <property type="protein sequence ID" value="GGM70490.1"/>
    <property type="molecule type" value="Genomic_DNA"/>
</dbReference>
<organism evidence="2 3">
    <name type="scientific">Longimycelium tulufanense</name>
    <dbReference type="NCBI Taxonomy" id="907463"/>
    <lineage>
        <taxon>Bacteria</taxon>
        <taxon>Bacillati</taxon>
        <taxon>Actinomycetota</taxon>
        <taxon>Actinomycetes</taxon>
        <taxon>Pseudonocardiales</taxon>
        <taxon>Pseudonocardiaceae</taxon>
        <taxon>Longimycelium</taxon>
    </lineage>
</organism>
<dbReference type="AlphaFoldDB" id="A0A8J3CBL4"/>
<feature type="region of interest" description="Disordered" evidence="1">
    <location>
        <begin position="1"/>
        <end position="21"/>
    </location>
</feature>
<evidence type="ECO:0000313" key="3">
    <source>
        <dbReference type="Proteomes" id="UP000637578"/>
    </source>
</evidence>
<keyword evidence="3" id="KW-1185">Reference proteome</keyword>
<dbReference type="SUPFAM" id="SSF55909">
    <property type="entry name" value="Pentein"/>
    <property type="match status" value="1"/>
</dbReference>
<evidence type="ECO:0008006" key="4">
    <source>
        <dbReference type="Google" id="ProtNLM"/>
    </source>
</evidence>
<reference evidence="2" key="2">
    <citation type="submission" date="2020-09" db="EMBL/GenBank/DDBJ databases">
        <authorList>
            <person name="Sun Q."/>
            <person name="Zhou Y."/>
        </authorList>
    </citation>
    <scope>NUCLEOTIDE SEQUENCE</scope>
    <source>
        <strain evidence="2">CGMCC 4.5737</strain>
    </source>
</reference>
<gene>
    <name evidence="2" type="ORF">GCM10012275_46100</name>
</gene>